<evidence type="ECO:0000313" key="1">
    <source>
        <dbReference type="EMBL" id="WWX23461.1"/>
    </source>
</evidence>
<keyword evidence="2" id="KW-1185">Reference proteome</keyword>
<evidence type="ECO:0000313" key="2">
    <source>
        <dbReference type="Proteomes" id="UP001385389"/>
    </source>
</evidence>
<accession>A0ABZ2J2U6</accession>
<reference evidence="1 2" key="1">
    <citation type="submission" date="2024-03" db="EMBL/GenBank/DDBJ databases">
        <title>Phenotype and Genome Characterization of a Sulfate-Reducing Bacterium Pseudodesulfovibrio sp. strain 5S69, isolated from Petroleum Reservoir in Tatarstan (Russia).</title>
        <authorList>
            <person name="Bidzhieva S.K."/>
            <person name="Kadnikov V."/>
            <person name="Tourova T.P."/>
            <person name="Samigullina S.R."/>
            <person name="Sokolova D.S."/>
            <person name="Poltaraus A.B."/>
            <person name="Avtukh A.N."/>
            <person name="Tereshina V.M."/>
            <person name="Mardanov A.V."/>
            <person name="Nazina T.N."/>
        </authorList>
    </citation>
    <scope>NUCLEOTIDE SEQUENCE [LARGE SCALE GENOMIC DNA]</scope>
    <source>
        <strain evidence="1 2">5S69</strain>
    </source>
</reference>
<protein>
    <submittedName>
        <fullName evidence="1">Uncharacterized protein</fullName>
    </submittedName>
</protein>
<sequence length="45" mass="4874">MDRPTRPSPAAMVLRAPKDCVIVPASRTASMYPAKLPVPISPMRP</sequence>
<gene>
    <name evidence="1" type="ORF">V8V93_04460</name>
</gene>
<name>A0ABZ2J2U6_9BACT</name>
<dbReference type="Proteomes" id="UP001385389">
    <property type="component" value="Chromosome"/>
</dbReference>
<organism evidence="1 2">
    <name type="scientific">Pseudodesulfovibrio methanolicus</name>
    <dbReference type="NCBI Taxonomy" id="3126690"/>
    <lineage>
        <taxon>Bacteria</taxon>
        <taxon>Pseudomonadati</taxon>
        <taxon>Thermodesulfobacteriota</taxon>
        <taxon>Desulfovibrionia</taxon>
        <taxon>Desulfovibrionales</taxon>
        <taxon>Desulfovibrionaceae</taxon>
    </lineage>
</organism>
<dbReference type="EMBL" id="CP146609">
    <property type="protein sequence ID" value="WWX23461.1"/>
    <property type="molecule type" value="Genomic_DNA"/>
</dbReference>
<proteinExistence type="predicted"/>